<dbReference type="Proteomes" id="UP000287519">
    <property type="component" value="Unassembled WGS sequence"/>
</dbReference>
<sequence length="235" mass="26803">MQGVQVRGTVRFGRTVFDRRGVQGGDTVDQCHRRVSVEGDVVDPAVPQVPFVTDAQQRRLAQVVVFEIHSCRVVLVHPCLGRRHRVGCAAEVDDAHGRVGRRIDHLVWFPVDVDQAQEHRLVFVAGHERDLTEQFDVQRPTNVDVLRDADRHVRGELLRKPQPVLCRRQRERIRSMLTVGRSCGVFHQITNQGVRRWLTAGRSVRLYRAPDKPVPLQSLGTPRARTHPRCVVWAP</sequence>
<name>A0A402CMP0_RHOWR</name>
<keyword evidence="2" id="KW-1185">Reference proteome</keyword>
<evidence type="ECO:0000313" key="2">
    <source>
        <dbReference type="Proteomes" id="UP000287519"/>
    </source>
</evidence>
<gene>
    <name evidence="1" type="ORF">Rhow_000966</name>
</gene>
<protein>
    <submittedName>
        <fullName evidence="1">Uncharacterized protein</fullName>
    </submittedName>
</protein>
<proteinExistence type="predicted"/>
<accession>A0A402CMP0</accession>
<dbReference type="EMBL" id="BHYM01000133">
    <property type="protein sequence ID" value="GCE45006.1"/>
    <property type="molecule type" value="Genomic_DNA"/>
</dbReference>
<dbReference type="AlphaFoldDB" id="A0A402CMP0"/>
<organism evidence="1 2">
    <name type="scientific">Rhodococcus wratislaviensis</name>
    <name type="common">Tsukamurella wratislaviensis</name>
    <dbReference type="NCBI Taxonomy" id="44752"/>
    <lineage>
        <taxon>Bacteria</taxon>
        <taxon>Bacillati</taxon>
        <taxon>Actinomycetota</taxon>
        <taxon>Actinomycetes</taxon>
        <taxon>Mycobacteriales</taxon>
        <taxon>Nocardiaceae</taxon>
        <taxon>Rhodococcus</taxon>
    </lineage>
</organism>
<comment type="caution">
    <text evidence="1">The sequence shown here is derived from an EMBL/GenBank/DDBJ whole genome shotgun (WGS) entry which is preliminary data.</text>
</comment>
<evidence type="ECO:0000313" key="1">
    <source>
        <dbReference type="EMBL" id="GCE45006.1"/>
    </source>
</evidence>
<reference evidence="1 2" key="1">
    <citation type="submission" date="2018-11" db="EMBL/GenBank/DDBJ databases">
        <title>Microbial catabolism of amino acid.</title>
        <authorList>
            <person name="Hibi M."/>
            <person name="Ogawa J."/>
        </authorList>
    </citation>
    <scope>NUCLEOTIDE SEQUENCE [LARGE SCALE GENOMIC DNA]</scope>
    <source>
        <strain evidence="1 2">C31-06</strain>
    </source>
</reference>